<keyword evidence="9" id="KW-1185">Reference proteome</keyword>
<feature type="compositionally biased region" description="Basic and acidic residues" evidence="6">
    <location>
        <begin position="518"/>
        <end position="527"/>
    </location>
</feature>
<dbReference type="Proteomes" id="UP000244309">
    <property type="component" value="Unassembled WGS sequence"/>
</dbReference>
<name>A0A2V1AR85_9ASCO</name>
<dbReference type="CDD" id="cd17709">
    <property type="entry name" value="BRCT_pescadillo_like"/>
    <property type="match status" value="1"/>
</dbReference>
<organism evidence="8 9">
    <name type="scientific">Candidozyma haemuli</name>
    <dbReference type="NCBI Taxonomy" id="45357"/>
    <lineage>
        <taxon>Eukaryota</taxon>
        <taxon>Fungi</taxon>
        <taxon>Dikarya</taxon>
        <taxon>Ascomycota</taxon>
        <taxon>Saccharomycotina</taxon>
        <taxon>Pichiomycetes</taxon>
        <taxon>Metschnikowiaceae</taxon>
        <taxon>Candidozyma</taxon>
    </lineage>
</organism>
<reference evidence="8 9" key="1">
    <citation type="submission" date="2017-12" db="EMBL/GenBank/DDBJ databases">
        <title>Genome Sequence of a Multidrug-Resistant Candida haemulonii Isolate from a Patient with Chronic Leg Ulcers in Israel.</title>
        <authorList>
            <person name="Chow N.A."/>
            <person name="Gade L."/>
            <person name="Batra D."/>
            <person name="Rowe L.A."/>
            <person name="Ben-Ami R."/>
            <person name="Loparev V.N."/>
            <person name="Litvintseva A.P."/>
        </authorList>
    </citation>
    <scope>NUCLEOTIDE SEQUENCE [LARGE SCALE GENOMIC DNA]</scope>
    <source>
        <strain evidence="8 9">B11899</strain>
    </source>
</reference>
<dbReference type="PANTHER" id="PTHR12221:SF6">
    <property type="entry name" value="PESCADILLO HOMOLOG"/>
    <property type="match status" value="1"/>
</dbReference>
<dbReference type="PROSITE" id="PS50172">
    <property type="entry name" value="BRCT"/>
    <property type="match status" value="1"/>
</dbReference>
<dbReference type="GO" id="GO:0043021">
    <property type="term" value="F:ribonucleoprotein complex binding"/>
    <property type="evidence" value="ECO:0007669"/>
    <property type="project" value="UniProtKB-UniRule"/>
</dbReference>
<dbReference type="GO" id="GO:0070545">
    <property type="term" value="C:PeBoW complex"/>
    <property type="evidence" value="ECO:0007669"/>
    <property type="project" value="TreeGrafter"/>
</dbReference>
<comment type="similarity">
    <text evidence="5">Belongs to the pescadillo family.</text>
</comment>
<dbReference type="Gene3D" id="3.40.50.10190">
    <property type="entry name" value="BRCT domain"/>
    <property type="match status" value="1"/>
</dbReference>
<accession>A0A2V1AR85</accession>
<protein>
    <recommendedName>
        <fullName evidence="5">Pescadillo homolog</fullName>
    </recommendedName>
    <alternativeName>
        <fullName evidence="5">Nucleolar protein 7 homolog</fullName>
    </alternativeName>
</protein>
<dbReference type="GO" id="GO:0000463">
    <property type="term" value="P:maturation of LSU-rRNA from tricistronic rRNA transcript (SSU-rRNA, 5.8S rRNA, LSU-rRNA)"/>
    <property type="evidence" value="ECO:0007669"/>
    <property type="project" value="UniProtKB-UniRule"/>
</dbReference>
<dbReference type="GO" id="GO:0000466">
    <property type="term" value="P:maturation of 5.8S rRNA from tricistronic rRNA transcript (SSU-rRNA, 5.8S rRNA, LSU-rRNA)"/>
    <property type="evidence" value="ECO:0007669"/>
    <property type="project" value="UniProtKB-UniRule"/>
</dbReference>
<evidence type="ECO:0000313" key="8">
    <source>
        <dbReference type="EMBL" id="PVH20580.1"/>
    </source>
</evidence>
<feature type="compositionally biased region" description="Basic and acidic residues" evidence="6">
    <location>
        <begin position="563"/>
        <end position="595"/>
    </location>
</feature>
<dbReference type="GO" id="GO:0005654">
    <property type="term" value="C:nucleoplasm"/>
    <property type="evidence" value="ECO:0007669"/>
    <property type="project" value="UniProtKB-SubCell"/>
</dbReference>
<dbReference type="InterPro" id="IPR036420">
    <property type="entry name" value="BRCT_dom_sf"/>
</dbReference>
<dbReference type="InterPro" id="IPR001357">
    <property type="entry name" value="BRCT_dom"/>
</dbReference>
<gene>
    <name evidence="5" type="primary">NOP7</name>
    <name evidence="8" type="ORF">CXQ85_002374</name>
</gene>
<dbReference type="PANTHER" id="PTHR12221">
    <property type="entry name" value="PESCADILLO - RELATED"/>
    <property type="match status" value="1"/>
</dbReference>
<evidence type="ECO:0000259" key="7">
    <source>
        <dbReference type="PROSITE" id="PS50172"/>
    </source>
</evidence>
<evidence type="ECO:0000256" key="6">
    <source>
        <dbReference type="SAM" id="MobiDB-lite"/>
    </source>
</evidence>
<comment type="subcellular location">
    <subcellularLocation>
        <location evidence="5">Nucleus</location>
        <location evidence="5">Nucleolus</location>
    </subcellularLocation>
    <subcellularLocation>
        <location evidence="5">Nucleus</location>
        <location evidence="5">Nucleoplasm</location>
    </subcellularLocation>
</comment>
<sequence>MARIKRKGKSGNAKNFITRARALKKLQVSLADFRRLCIFKGIYPREPKNKKKANRGSTAPTTFYYGKDIQYLMHEPVLAKFREHKTFSKKLSRALVRNEIGDAEKLEESRPKYTLNHLVKERYPSFVDALRDLDDPLNMLFLFANMPSTKGVSHRVVKDAQTLTNQWLAYCAKERLIKKVFVSIKGVYYQAVVKGQEIRWLVPFKFPSNIPSDIDFRIMVTFLEFYSTLLHFILFKLYNDAGLVYPPPINMEQMKGIGGLSSYVLQSKDSSVKSLLPSKQETQVEAESDEEAPGTTLSTEEIEKAKKADEEDEQQEEEVEDVEAIELDQFASTNKDTGDVLAQPSKFSHPSSTLFSKFLFFVGREVPMDILELCILSAGGNLISEVALDEMKINQPEAYKSLDMSNITHQIVDRPKITSKVAGRTYIQPQWVFDSINKAELLPVNQYGPGETLPPHLSPWGDSGAYNPEAAVEEGPEDAESDEEIEIDGDDLPDEDEEDAEEDEDQKELELEAAGVKYSDRSDEKGAKGKKRKATQTAEEEEKELKKIMMTNKQKKLYNKMQHGIDKKDNRTEQLTKKRKQLEKTKKQLEKLNKK</sequence>
<comment type="function">
    <text evidence="5">Component of the NOP7 complex, which is required for maturation of the 25S and 5.8S ribosomal RNAs and formation of the 60S ribosome.</text>
</comment>
<feature type="compositionally biased region" description="Acidic residues" evidence="6">
    <location>
        <begin position="471"/>
        <end position="507"/>
    </location>
</feature>
<keyword evidence="4 5" id="KW-0539">Nucleus</keyword>
<dbReference type="GO" id="GO:0030687">
    <property type="term" value="C:preribosome, large subunit precursor"/>
    <property type="evidence" value="ECO:0007669"/>
    <property type="project" value="UniProtKB-UniRule"/>
</dbReference>
<comment type="subunit">
    <text evidence="5">Component of the NOP7 complex, composed of ERB1, NOP7 and YTM1. Within the NOP7 complex ERB1 appears to interact directly with NOP7 and YTM1. The NOP7 complex also associates with the 66S pre-ribosome.</text>
</comment>
<feature type="region of interest" description="Disordered" evidence="6">
    <location>
        <begin position="276"/>
        <end position="318"/>
    </location>
</feature>
<dbReference type="Pfam" id="PF06732">
    <property type="entry name" value="Pescadillo_N"/>
    <property type="match status" value="1"/>
</dbReference>
<feature type="domain" description="BRCT" evidence="7">
    <location>
        <begin position="350"/>
        <end position="449"/>
    </location>
</feature>
<keyword evidence="2 5" id="KW-0698">rRNA processing</keyword>
<evidence type="ECO:0000256" key="1">
    <source>
        <dbReference type="ARBA" id="ARBA00022517"/>
    </source>
</evidence>
<evidence type="ECO:0000256" key="4">
    <source>
        <dbReference type="ARBA" id="ARBA00023242"/>
    </source>
</evidence>
<dbReference type="OrthoDB" id="10264910at2759"/>
<dbReference type="SUPFAM" id="SSF52113">
    <property type="entry name" value="BRCT domain"/>
    <property type="match status" value="1"/>
</dbReference>
<feature type="region of interest" description="Disordered" evidence="6">
    <location>
        <begin position="453"/>
        <end position="595"/>
    </location>
</feature>
<dbReference type="AlphaFoldDB" id="A0A2V1AR85"/>
<dbReference type="FunFam" id="3.40.50.10190:FF:000067">
    <property type="entry name" value="Pescadillo homolog"/>
    <property type="match status" value="1"/>
</dbReference>
<dbReference type="InterPro" id="IPR010613">
    <property type="entry name" value="PES"/>
</dbReference>
<proteinExistence type="inferred from homology"/>
<dbReference type="GO" id="GO:0003723">
    <property type="term" value="F:RNA binding"/>
    <property type="evidence" value="ECO:0007669"/>
    <property type="project" value="TreeGrafter"/>
</dbReference>
<dbReference type="STRING" id="45357.A0A2V1AR85"/>
<dbReference type="HAMAP" id="MF_03028">
    <property type="entry name" value="Pescadillo"/>
    <property type="match status" value="1"/>
</dbReference>
<evidence type="ECO:0000256" key="2">
    <source>
        <dbReference type="ARBA" id="ARBA00022552"/>
    </source>
</evidence>
<keyword evidence="3" id="KW-0175">Coiled coil</keyword>
<dbReference type="EMBL" id="PKFO01000003">
    <property type="protein sequence ID" value="PVH20580.1"/>
    <property type="molecule type" value="Genomic_DNA"/>
</dbReference>
<comment type="caution">
    <text evidence="8">The sequence shown here is derived from an EMBL/GenBank/DDBJ whole genome shotgun (WGS) entry which is preliminary data.</text>
</comment>
<keyword evidence="1 5" id="KW-0690">Ribosome biogenesis</keyword>
<evidence type="ECO:0000313" key="9">
    <source>
        <dbReference type="Proteomes" id="UP000244309"/>
    </source>
</evidence>
<evidence type="ECO:0000256" key="5">
    <source>
        <dbReference type="HAMAP-Rule" id="MF_03028"/>
    </source>
</evidence>
<evidence type="ECO:0000256" key="3">
    <source>
        <dbReference type="ARBA" id="ARBA00023054"/>
    </source>
</evidence>
<dbReference type="VEuPathDB" id="FungiDB:CXQ85_002374"/>